<dbReference type="EMBL" id="JBITYG010000011">
    <property type="protein sequence ID" value="MFI9105180.1"/>
    <property type="molecule type" value="Genomic_DNA"/>
</dbReference>
<proteinExistence type="predicted"/>
<keyword evidence="4" id="KW-1185">Reference proteome</keyword>
<evidence type="ECO:0000313" key="4">
    <source>
        <dbReference type="Proteomes" id="UP001614394"/>
    </source>
</evidence>
<dbReference type="InterPro" id="IPR049082">
    <property type="entry name" value="T7SS_signal"/>
</dbReference>
<dbReference type="Proteomes" id="UP001614394">
    <property type="component" value="Unassembled WGS sequence"/>
</dbReference>
<evidence type="ECO:0000313" key="3">
    <source>
        <dbReference type="EMBL" id="MFI9105180.1"/>
    </source>
</evidence>
<dbReference type="RefSeq" id="WP_399655911.1">
    <property type="nucleotide sequence ID" value="NZ_JBITYG010000011.1"/>
</dbReference>
<feature type="compositionally biased region" description="Polar residues" evidence="1">
    <location>
        <begin position="157"/>
        <end position="169"/>
    </location>
</feature>
<dbReference type="Pfam" id="PF21725">
    <property type="entry name" value="T7SS_signal"/>
    <property type="match status" value="1"/>
</dbReference>
<feature type="domain" description="Putative T7SS secretion signal" evidence="2">
    <location>
        <begin position="19"/>
        <end position="206"/>
    </location>
</feature>
<gene>
    <name evidence="3" type="ORF">ACIGXA_32195</name>
</gene>
<sequence length="607" mass="62354">MSRPADWYILDLHEDPTPGDVFRVRQLATTTRRIADDAEAASRNVRALAGDQATMTWVGAAGDVFKEAIGKFPGQLDKVAHSHHLAADALDGYATSLDSAQSQADRALSQGRQVYDQVKSLHAQLVTANGSLTTLDKAVAPPDPDQVKEQARKHTAAQGQVTSLQSQLSGPQAQLDAAKRLAGQAAELRNTAADTASRSLHEAADAGIPPDSFWHKLGDLAAKAWNGLIVVAKIVVAVGGIIALIIGGPIAWIVFAAALLVLADTIAKYTQGKATLWDVALAALSCIPMTKGLTSLGALKGAFAAEGLLGVGSHLLGAGWGAIKGIGTGAMALWKGRSAIPGLLRALPFTALGKLTSMATELRYGASGALTGFGAGFGDGAGLFGSFRSSLSEGLQGWRGGTQAASELPSQGARAWQGSGGYPGIDIWHDTVIPAGTNAEALHPRITGFAMPEGTMASLGGDSAEISKGVQVGPSDLNQYIQHEYRTEGVTLHFNSDVPAAGAYANANPQFGGGGLPQYFVPDVMSHIDSGAISVIDHSGNVLPVSPNGIATVGPGQNIPLHNFDLPSGSPILTNNQTAATAAGGTTIVGGITRSSVYGSQLTAPSR</sequence>
<comment type="caution">
    <text evidence="3">The sequence shown here is derived from an EMBL/GenBank/DDBJ whole genome shotgun (WGS) entry which is preliminary data.</text>
</comment>
<accession>A0ABW8CIK5</accession>
<organism evidence="3 4">
    <name type="scientific">Streptomyces fildesensis</name>
    <dbReference type="NCBI Taxonomy" id="375757"/>
    <lineage>
        <taxon>Bacteria</taxon>
        <taxon>Bacillati</taxon>
        <taxon>Actinomycetota</taxon>
        <taxon>Actinomycetes</taxon>
        <taxon>Kitasatosporales</taxon>
        <taxon>Streptomycetaceae</taxon>
        <taxon>Streptomyces</taxon>
    </lineage>
</organism>
<reference evidence="3 4" key="1">
    <citation type="submission" date="2024-10" db="EMBL/GenBank/DDBJ databases">
        <title>The Natural Products Discovery Center: Release of the First 8490 Sequenced Strains for Exploring Actinobacteria Biosynthetic Diversity.</title>
        <authorList>
            <person name="Kalkreuter E."/>
            <person name="Kautsar S.A."/>
            <person name="Yang D."/>
            <person name="Bader C.D."/>
            <person name="Teijaro C.N."/>
            <person name="Fluegel L."/>
            <person name="Davis C.M."/>
            <person name="Simpson J.R."/>
            <person name="Lauterbach L."/>
            <person name="Steele A.D."/>
            <person name="Gui C."/>
            <person name="Meng S."/>
            <person name="Li G."/>
            <person name="Viehrig K."/>
            <person name="Ye F."/>
            <person name="Su P."/>
            <person name="Kiefer A.F."/>
            <person name="Nichols A."/>
            <person name="Cepeda A.J."/>
            <person name="Yan W."/>
            <person name="Fan B."/>
            <person name="Jiang Y."/>
            <person name="Adhikari A."/>
            <person name="Zheng C.-J."/>
            <person name="Schuster L."/>
            <person name="Cowan T.M."/>
            <person name="Smanski M.J."/>
            <person name="Chevrette M.G."/>
            <person name="De Carvalho L.P.S."/>
            <person name="Shen B."/>
        </authorList>
    </citation>
    <scope>NUCLEOTIDE SEQUENCE [LARGE SCALE GENOMIC DNA]</scope>
    <source>
        <strain evidence="3 4">NPDC053399</strain>
    </source>
</reference>
<protein>
    <submittedName>
        <fullName evidence="3">T7SS-secreted protein</fullName>
    </submittedName>
</protein>
<evidence type="ECO:0000256" key="1">
    <source>
        <dbReference type="SAM" id="MobiDB-lite"/>
    </source>
</evidence>
<evidence type="ECO:0000259" key="2">
    <source>
        <dbReference type="Pfam" id="PF21725"/>
    </source>
</evidence>
<name>A0ABW8CIK5_9ACTN</name>
<feature type="region of interest" description="Disordered" evidence="1">
    <location>
        <begin position="135"/>
        <end position="169"/>
    </location>
</feature>